<dbReference type="PROSITE" id="PS51523">
    <property type="entry name" value="ZF_HD_DIMER"/>
    <property type="match status" value="1"/>
</dbReference>
<dbReference type="InterPro" id="IPR006455">
    <property type="entry name" value="Homeodomain_ZF_HD"/>
</dbReference>
<dbReference type="SUPFAM" id="SSF46689">
    <property type="entry name" value="Homeodomain-like"/>
    <property type="match status" value="1"/>
</dbReference>
<dbReference type="Gene3D" id="1.10.10.60">
    <property type="entry name" value="Homeodomain-like"/>
    <property type="match status" value="1"/>
</dbReference>
<feature type="domain" description="ZF-HD dimerization-type" evidence="11">
    <location>
        <begin position="10"/>
        <end position="58"/>
    </location>
</feature>
<dbReference type="PANTHER" id="PTHR31948:SF16">
    <property type="entry name" value="ZINC-FINGER HOMEODOMAIN PROTEIN 11"/>
    <property type="match status" value="1"/>
</dbReference>
<proteinExistence type="predicted"/>
<evidence type="ECO:0000256" key="7">
    <source>
        <dbReference type="ARBA" id="ARBA00023155"/>
    </source>
</evidence>
<keyword evidence="3" id="KW-0863">Zinc-finger</keyword>
<dbReference type="GO" id="GO:0005634">
    <property type="term" value="C:nucleus"/>
    <property type="evidence" value="ECO:0007669"/>
    <property type="project" value="UniProtKB-SubCell"/>
</dbReference>
<dbReference type="EMBL" id="VDCV01000015">
    <property type="protein sequence ID" value="KAB5524264.1"/>
    <property type="molecule type" value="Genomic_DNA"/>
</dbReference>
<feature type="region of interest" description="Disordered" evidence="10">
    <location>
        <begin position="169"/>
        <end position="188"/>
    </location>
</feature>
<keyword evidence="7" id="KW-0371">Homeobox</keyword>
<evidence type="ECO:0000256" key="9">
    <source>
        <dbReference type="ARBA" id="ARBA00023242"/>
    </source>
</evidence>
<accession>A0A5N5K1T5</accession>
<reference evidence="13" key="1">
    <citation type="journal article" date="2019" name="Gigascience">
        <title>De novo genome assembly of the endangered Acer yangbiense, a plant species with extremely small populations endemic to Yunnan Province, China.</title>
        <authorList>
            <person name="Yang J."/>
            <person name="Wariss H.M."/>
            <person name="Tao L."/>
            <person name="Zhang R."/>
            <person name="Yun Q."/>
            <person name="Hollingsworth P."/>
            <person name="Dao Z."/>
            <person name="Luo G."/>
            <person name="Guo H."/>
            <person name="Ma Y."/>
            <person name="Sun W."/>
        </authorList>
    </citation>
    <scope>NUCLEOTIDE SEQUENCE [LARGE SCALE GENOMIC DNA]</scope>
    <source>
        <strain evidence="13">cv. br00</strain>
    </source>
</reference>
<dbReference type="NCBIfam" id="TIGR01566">
    <property type="entry name" value="ZF_HD_prot_N"/>
    <property type="match status" value="1"/>
</dbReference>
<keyword evidence="13" id="KW-1185">Reference proteome</keyword>
<dbReference type="Pfam" id="PF04770">
    <property type="entry name" value="ZF-HD_dimer"/>
    <property type="match status" value="1"/>
</dbReference>
<gene>
    <name evidence="12" type="ORF">DKX38_022013</name>
</gene>
<dbReference type="NCBIfam" id="TIGR01565">
    <property type="entry name" value="homeo_ZF_HD"/>
    <property type="match status" value="1"/>
</dbReference>
<keyword evidence="6" id="KW-0238">DNA-binding</keyword>
<feature type="compositionally biased region" description="Low complexity" evidence="10">
    <location>
        <begin position="169"/>
        <end position="185"/>
    </location>
</feature>
<comment type="caution">
    <text evidence="12">The sequence shown here is derived from an EMBL/GenBank/DDBJ whole genome shotgun (WGS) entry which is preliminary data.</text>
</comment>
<evidence type="ECO:0000256" key="2">
    <source>
        <dbReference type="ARBA" id="ARBA00022723"/>
    </source>
</evidence>
<evidence type="ECO:0000313" key="13">
    <source>
        <dbReference type="Proteomes" id="UP000326939"/>
    </source>
</evidence>
<dbReference type="AlphaFoldDB" id="A0A5N5K1T5"/>
<evidence type="ECO:0000256" key="4">
    <source>
        <dbReference type="ARBA" id="ARBA00022833"/>
    </source>
</evidence>
<organism evidence="12 13">
    <name type="scientific">Salix brachista</name>
    <dbReference type="NCBI Taxonomy" id="2182728"/>
    <lineage>
        <taxon>Eukaryota</taxon>
        <taxon>Viridiplantae</taxon>
        <taxon>Streptophyta</taxon>
        <taxon>Embryophyta</taxon>
        <taxon>Tracheophyta</taxon>
        <taxon>Spermatophyta</taxon>
        <taxon>Magnoliopsida</taxon>
        <taxon>eudicotyledons</taxon>
        <taxon>Gunneridae</taxon>
        <taxon>Pentapetalae</taxon>
        <taxon>rosids</taxon>
        <taxon>fabids</taxon>
        <taxon>Malpighiales</taxon>
        <taxon>Salicaceae</taxon>
        <taxon>Saliceae</taxon>
        <taxon>Salix</taxon>
    </lineage>
</organism>
<dbReference type="FunFam" id="1.10.10.60:FF:000257">
    <property type="entry name" value="Zinc-finger homeodomain protein 2"/>
    <property type="match status" value="1"/>
</dbReference>
<evidence type="ECO:0000256" key="8">
    <source>
        <dbReference type="ARBA" id="ARBA00023163"/>
    </source>
</evidence>
<evidence type="ECO:0000313" key="12">
    <source>
        <dbReference type="EMBL" id="KAB5524264.1"/>
    </source>
</evidence>
<dbReference type="InterPro" id="IPR006456">
    <property type="entry name" value="ZF_HD_homeobox_Cys/His_dimer"/>
</dbReference>
<comment type="subcellular location">
    <subcellularLocation>
        <location evidence="1">Nucleus</location>
    </subcellularLocation>
</comment>
<dbReference type="GO" id="GO:0008270">
    <property type="term" value="F:zinc ion binding"/>
    <property type="evidence" value="ECO:0007669"/>
    <property type="project" value="UniProtKB-KW"/>
</dbReference>
<keyword evidence="8" id="KW-0804">Transcription</keyword>
<name>A0A5N5K1T5_9ROSI</name>
<evidence type="ECO:0000256" key="5">
    <source>
        <dbReference type="ARBA" id="ARBA00023015"/>
    </source>
</evidence>
<dbReference type="PANTHER" id="PTHR31948">
    <property type="entry name" value="ZINC-FINGER HOMEODOMAIN PROTEIN 2"/>
    <property type="match status" value="1"/>
</dbReference>
<evidence type="ECO:0000256" key="3">
    <source>
        <dbReference type="ARBA" id="ARBA00022771"/>
    </source>
</evidence>
<evidence type="ECO:0000256" key="10">
    <source>
        <dbReference type="SAM" id="MobiDB-lite"/>
    </source>
</evidence>
<keyword evidence="2" id="KW-0479">Metal-binding</keyword>
<evidence type="ECO:0000259" key="11">
    <source>
        <dbReference type="PROSITE" id="PS51523"/>
    </source>
</evidence>
<dbReference type="GO" id="GO:0003700">
    <property type="term" value="F:DNA-binding transcription factor activity"/>
    <property type="evidence" value="ECO:0007669"/>
    <property type="project" value="TreeGrafter"/>
</dbReference>
<keyword evidence="5" id="KW-0805">Transcription regulation</keyword>
<dbReference type="GO" id="GO:0050793">
    <property type="term" value="P:regulation of developmental process"/>
    <property type="evidence" value="ECO:0007669"/>
    <property type="project" value="TreeGrafter"/>
</dbReference>
<dbReference type="InterPro" id="IPR009057">
    <property type="entry name" value="Homeodomain-like_sf"/>
</dbReference>
<sequence>MESDNTNDLYKECLRNHAASLGSYATDGCGEFTLDDTSPPYSLQCAACGCHRNFHRKVTYSNSSNRRDSTMHPPSSETVVMEMVDYAEGNNERDFRPPAMVVESGERGGKKRNRTKFTPEQKEKMMGFAEKLGWKLQRKDEEDEVEKFCREVGISRQVFKVWMHNHKNSSSTTSASTGNASSLTTQPPSKAAVLNSSNFYFKIPRKANVCDDWLSESVLWTASVDSLFSVHAFFTWALELSKIPFPYHCSSLCIVMLRRSPDYGCHPAYPDERSFY</sequence>
<evidence type="ECO:0000256" key="1">
    <source>
        <dbReference type="ARBA" id="ARBA00004123"/>
    </source>
</evidence>
<protein>
    <recommendedName>
        <fullName evidence="11">ZF-HD dimerization-type domain-containing protein</fullName>
    </recommendedName>
</protein>
<keyword evidence="4" id="KW-0862">Zinc</keyword>
<evidence type="ECO:0000256" key="6">
    <source>
        <dbReference type="ARBA" id="ARBA00023125"/>
    </source>
</evidence>
<dbReference type="GO" id="GO:0000976">
    <property type="term" value="F:transcription cis-regulatory region binding"/>
    <property type="evidence" value="ECO:0007669"/>
    <property type="project" value="TreeGrafter"/>
</dbReference>
<dbReference type="Proteomes" id="UP000326939">
    <property type="component" value="Chromosome 15"/>
</dbReference>
<keyword evidence="9" id="KW-0539">Nucleus</keyword>